<dbReference type="Proteomes" id="UP000042958">
    <property type="component" value="Unassembled WGS sequence"/>
</dbReference>
<name>A0A0F7TDI7_PENBI</name>
<accession>A0A0F7TDI7</accession>
<protein>
    <submittedName>
        <fullName evidence="1">Uncharacterized protein</fullName>
    </submittedName>
</protein>
<sequence length="222" mass="24859">MSSPPTRSDTIDSVPAELQVDETGSSRIYHIYKPAFRRHYDIKSSSDEPLYYVNISSFTHNKPELTLHVGTNKTGPIIAASKFLKLSADCKLALGDPEDLKTTQWEDMVRESPIHSRYRLEMTIPSAEGNNHGERRVFLWKRTHSIKVEDTRPFPWSMRSFKMVDEKTGQVLAVFSRERSVSKCGQLQIRAEYGEDFDRMVLISGLSVFEKASGGGGGGGGG</sequence>
<proteinExistence type="predicted"/>
<evidence type="ECO:0000313" key="1">
    <source>
        <dbReference type="EMBL" id="CEJ54550.1"/>
    </source>
</evidence>
<organism evidence="1 2">
    <name type="scientific">Penicillium brasilianum</name>
    <dbReference type="NCBI Taxonomy" id="104259"/>
    <lineage>
        <taxon>Eukaryota</taxon>
        <taxon>Fungi</taxon>
        <taxon>Dikarya</taxon>
        <taxon>Ascomycota</taxon>
        <taxon>Pezizomycotina</taxon>
        <taxon>Eurotiomycetes</taxon>
        <taxon>Eurotiomycetidae</taxon>
        <taxon>Eurotiales</taxon>
        <taxon>Aspergillaceae</taxon>
        <taxon>Penicillium</taxon>
    </lineage>
</organism>
<dbReference type="AlphaFoldDB" id="A0A0F7TDI7"/>
<keyword evidence="2" id="KW-1185">Reference proteome</keyword>
<evidence type="ECO:0000313" key="2">
    <source>
        <dbReference type="Proteomes" id="UP000042958"/>
    </source>
</evidence>
<gene>
    <name evidence="1" type="ORF">PMG11_00855</name>
</gene>
<dbReference type="STRING" id="104259.A0A0F7TDI7"/>
<dbReference type="EMBL" id="CDHK01000001">
    <property type="protein sequence ID" value="CEJ54550.1"/>
    <property type="molecule type" value="Genomic_DNA"/>
</dbReference>
<reference evidence="2" key="1">
    <citation type="journal article" date="2015" name="Genome Announc.">
        <title>Draft genome sequence of the fungus Penicillium brasilianum MG11.</title>
        <authorList>
            <person name="Horn F."/>
            <person name="Linde J."/>
            <person name="Mattern D.J."/>
            <person name="Walther G."/>
            <person name="Guthke R."/>
            <person name="Brakhage A.A."/>
            <person name="Valiante V."/>
        </authorList>
    </citation>
    <scope>NUCLEOTIDE SEQUENCE [LARGE SCALE GENOMIC DNA]</scope>
    <source>
        <strain evidence="2">MG11</strain>
    </source>
</reference>
<dbReference type="OrthoDB" id="3431997at2759"/>